<gene>
    <name evidence="2" type="ORF">PCON_14139</name>
</gene>
<keyword evidence="3" id="KW-1185">Reference proteome</keyword>
<evidence type="ECO:0000313" key="2">
    <source>
        <dbReference type="EMBL" id="CCX33108.1"/>
    </source>
</evidence>
<name>U4LMD6_PYROM</name>
<accession>U4LMD6</accession>
<evidence type="ECO:0000313" key="3">
    <source>
        <dbReference type="Proteomes" id="UP000018144"/>
    </source>
</evidence>
<feature type="compositionally biased region" description="Polar residues" evidence="1">
    <location>
        <begin position="417"/>
        <end position="430"/>
    </location>
</feature>
<reference evidence="2 3" key="1">
    <citation type="journal article" date="2013" name="PLoS Genet.">
        <title>The genome and development-dependent transcriptomes of Pyronema confluens: a window into fungal evolution.</title>
        <authorList>
            <person name="Traeger S."/>
            <person name="Altegoer F."/>
            <person name="Freitag M."/>
            <person name="Gabaldon T."/>
            <person name="Kempken F."/>
            <person name="Kumar A."/>
            <person name="Marcet-Houben M."/>
            <person name="Poggeler S."/>
            <person name="Stajich J.E."/>
            <person name="Nowrousian M."/>
        </authorList>
    </citation>
    <scope>NUCLEOTIDE SEQUENCE [LARGE SCALE GENOMIC DNA]</scope>
    <source>
        <strain evidence="3">CBS 100304</strain>
        <tissue evidence="2">Vegetative mycelium</tissue>
    </source>
</reference>
<sequence>MTQYVEYSRHDNESMTSSSASSSEYDSSSREGSVPNSVPSLDHRHNSVESSFTPLESIFDSDPHTSANTYCTTVASCDDDEDDHYNGRFGYIHQIQQTATPATPEEFAKLFPSGEKRLLIKHDDSTLDGHMNVRVDTMAPATTRMPERRLTLFHVRMYDIHDRDFSVRRYGRECGREVAHVKRKMQKTIARPNLQRSVSKALSSFMAKHDSDPECRKLERSDSGYGSVDEEEDSSSGTTTPANKKATNTCTLEFSNYAHVDLTRKGAKTAKKYDFEYWGKSYSWRRTIVGEHIHYSLTNNATANIVAQIRPDTLTPYMAAIEEAKGGFVPPSSMYIYNNKADPVNSSNADVADVIVTTGLVALIDDCIKRKSKTKRTVQLTLPTRGPTPLKMDMEYVGPKKFLEEMFHRKPKPLVRSSTMPEQHHQYQQSRPTPPTRTMTT</sequence>
<dbReference type="STRING" id="1076935.U4LMD6"/>
<dbReference type="eggNOG" id="ENOG502QTVK">
    <property type="taxonomic scope" value="Eukaryota"/>
</dbReference>
<feature type="compositionally biased region" description="Low complexity" evidence="1">
    <location>
        <begin position="14"/>
        <end position="33"/>
    </location>
</feature>
<feature type="region of interest" description="Disordered" evidence="1">
    <location>
        <begin position="417"/>
        <end position="441"/>
    </location>
</feature>
<dbReference type="OrthoDB" id="5317787at2759"/>
<feature type="compositionally biased region" description="Basic and acidic residues" evidence="1">
    <location>
        <begin position="207"/>
        <end position="222"/>
    </location>
</feature>
<organism evidence="2 3">
    <name type="scientific">Pyronema omphalodes (strain CBS 100304)</name>
    <name type="common">Pyronema confluens</name>
    <dbReference type="NCBI Taxonomy" id="1076935"/>
    <lineage>
        <taxon>Eukaryota</taxon>
        <taxon>Fungi</taxon>
        <taxon>Dikarya</taxon>
        <taxon>Ascomycota</taxon>
        <taxon>Pezizomycotina</taxon>
        <taxon>Pezizomycetes</taxon>
        <taxon>Pezizales</taxon>
        <taxon>Pyronemataceae</taxon>
        <taxon>Pyronema</taxon>
    </lineage>
</organism>
<dbReference type="AlphaFoldDB" id="U4LMD6"/>
<dbReference type="Proteomes" id="UP000018144">
    <property type="component" value="Unassembled WGS sequence"/>
</dbReference>
<feature type="compositionally biased region" description="Low complexity" evidence="1">
    <location>
        <begin position="235"/>
        <end position="245"/>
    </location>
</feature>
<protein>
    <submittedName>
        <fullName evidence="2">Uncharacterized protein</fullName>
    </submittedName>
</protein>
<feature type="region of interest" description="Disordered" evidence="1">
    <location>
        <begin position="205"/>
        <end position="245"/>
    </location>
</feature>
<evidence type="ECO:0000256" key="1">
    <source>
        <dbReference type="SAM" id="MobiDB-lite"/>
    </source>
</evidence>
<dbReference type="OMA" id="EPLAHIC"/>
<proteinExistence type="predicted"/>
<dbReference type="EMBL" id="HF936006">
    <property type="protein sequence ID" value="CCX33108.1"/>
    <property type="molecule type" value="Genomic_DNA"/>
</dbReference>
<feature type="region of interest" description="Disordered" evidence="1">
    <location>
        <begin position="1"/>
        <end position="47"/>
    </location>
</feature>